<reference evidence="5" key="1">
    <citation type="submission" date="2017-02" db="UniProtKB">
        <authorList>
            <consortium name="WormBaseParasite"/>
        </authorList>
    </citation>
    <scope>IDENTIFICATION</scope>
</reference>
<dbReference type="OrthoDB" id="10525226at2759"/>
<proteinExistence type="predicted"/>
<organism evidence="5">
    <name type="scientific">Hydatigena taeniaeformis</name>
    <name type="common">Feline tapeworm</name>
    <name type="synonym">Taenia taeniaeformis</name>
    <dbReference type="NCBI Taxonomy" id="6205"/>
    <lineage>
        <taxon>Eukaryota</taxon>
        <taxon>Metazoa</taxon>
        <taxon>Spiralia</taxon>
        <taxon>Lophotrochozoa</taxon>
        <taxon>Platyhelminthes</taxon>
        <taxon>Cestoda</taxon>
        <taxon>Eucestoda</taxon>
        <taxon>Cyclophyllidea</taxon>
        <taxon>Taeniidae</taxon>
        <taxon>Hydatigera</taxon>
    </lineage>
</organism>
<keyword evidence="2" id="KW-1133">Transmembrane helix</keyword>
<protein>
    <submittedName>
        <fullName evidence="5">Synaptotagmin</fullName>
    </submittedName>
</protein>
<dbReference type="WBParaSite" id="TTAC_0001110601-mRNA-1">
    <property type="protein sequence ID" value="TTAC_0001110601-mRNA-1"/>
    <property type="gene ID" value="TTAC_0001110601"/>
</dbReference>
<feature type="region of interest" description="Disordered" evidence="1">
    <location>
        <begin position="1"/>
        <end position="40"/>
    </location>
</feature>
<keyword evidence="2" id="KW-0812">Transmembrane</keyword>
<dbReference type="AlphaFoldDB" id="A0A0R3XC29"/>
<dbReference type="Proteomes" id="UP000274429">
    <property type="component" value="Unassembled WGS sequence"/>
</dbReference>
<evidence type="ECO:0000313" key="5">
    <source>
        <dbReference type="WBParaSite" id="TTAC_0001110601-mRNA-1"/>
    </source>
</evidence>
<sequence length="163" mass="17714">MPVVTAQGPAAGTGETVPAPVETSPSPQPPATTTSSNQNSNAKIQEQVKVVINDLAKKLHVPPSAVIAMVVGFVLFLLLILYCICKRGIFKRRKKEKPGKKKVDMKSVQLLGKQLGKDQVSSSHFDCLLQLNYGLTFSKFSSQNPPELMENSQLSDLNQPLIN</sequence>
<name>A0A0R3XC29_HYDTA</name>
<dbReference type="STRING" id="6205.A0A0R3XC29"/>
<feature type="transmembrane region" description="Helical" evidence="2">
    <location>
        <begin position="65"/>
        <end position="85"/>
    </location>
</feature>
<dbReference type="EMBL" id="UYWX01022929">
    <property type="protein sequence ID" value="VDM36069.1"/>
    <property type="molecule type" value="Genomic_DNA"/>
</dbReference>
<evidence type="ECO:0000313" key="4">
    <source>
        <dbReference type="Proteomes" id="UP000274429"/>
    </source>
</evidence>
<evidence type="ECO:0000256" key="1">
    <source>
        <dbReference type="SAM" id="MobiDB-lite"/>
    </source>
</evidence>
<evidence type="ECO:0000256" key="2">
    <source>
        <dbReference type="SAM" id="Phobius"/>
    </source>
</evidence>
<keyword evidence="4" id="KW-1185">Reference proteome</keyword>
<accession>A0A0R3XC29</accession>
<keyword evidence="2" id="KW-0472">Membrane</keyword>
<gene>
    <name evidence="3" type="ORF">TTAC_LOCUS11089</name>
</gene>
<evidence type="ECO:0000313" key="3">
    <source>
        <dbReference type="EMBL" id="VDM36069.1"/>
    </source>
</evidence>
<reference evidence="3 4" key="2">
    <citation type="submission" date="2018-11" db="EMBL/GenBank/DDBJ databases">
        <authorList>
            <consortium name="Pathogen Informatics"/>
        </authorList>
    </citation>
    <scope>NUCLEOTIDE SEQUENCE [LARGE SCALE GENOMIC DNA]</scope>
</reference>